<dbReference type="Gene3D" id="1.25.40.10">
    <property type="entry name" value="Tetratricopeptide repeat domain"/>
    <property type="match status" value="2"/>
</dbReference>
<dbReference type="SUPFAM" id="SSF52540">
    <property type="entry name" value="P-loop containing nucleoside triphosphate hydrolases"/>
    <property type="match status" value="1"/>
</dbReference>
<proteinExistence type="predicted"/>
<dbReference type="Pfam" id="PF13424">
    <property type="entry name" value="TPR_12"/>
    <property type="match status" value="2"/>
</dbReference>
<dbReference type="Proteomes" id="UP000621799">
    <property type="component" value="Unassembled WGS sequence"/>
</dbReference>
<dbReference type="Gene3D" id="3.40.50.300">
    <property type="entry name" value="P-loop containing nucleotide triphosphate hydrolases"/>
    <property type="match status" value="1"/>
</dbReference>
<reference evidence="5" key="1">
    <citation type="submission" date="2020-10" db="EMBL/GenBank/DDBJ databases">
        <authorList>
            <person name="Castelo-Branco R."/>
            <person name="Eusebio N."/>
            <person name="Adriana R."/>
            <person name="Vieira A."/>
            <person name="Brugerolle De Fraissinette N."/>
            <person name="Rezende De Castro R."/>
            <person name="Schneider M.P."/>
            <person name="Vasconcelos V."/>
            <person name="Leao P.N."/>
        </authorList>
    </citation>
    <scope>NUCLEOTIDE SEQUENCE</scope>
    <source>
        <strain evidence="5">LEGE 11467</strain>
    </source>
</reference>
<dbReference type="GO" id="GO:0005938">
    <property type="term" value="C:cell cortex"/>
    <property type="evidence" value="ECO:0007669"/>
    <property type="project" value="TreeGrafter"/>
</dbReference>
<feature type="repeat" description="TPR" evidence="4">
    <location>
        <begin position="628"/>
        <end position="661"/>
    </location>
</feature>
<comment type="subcellular location">
    <subcellularLocation>
        <location evidence="1">Cytoplasm</location>
    </subcellularLocation>
</comment>
<dbReference type="SMART" id="SM00028">
    <property type="entry name" value="TPR"/>
    <property type="match status" value="5"/>
</dbReference>
<feature type="repeat" description="TPR" evidence="4">
    <location>
        <begin position="548"/>
        <end position="581"/>
    </location>
</feature>
<dbReference type="AlphaFoldDB" id="A0A928VWX3"/>
<keyword evidence="2" id="KW-0963">Cytoplasm</keyword>
<dbReference type="InterPro" id="IPR011990">
    <property type="entry name" value="TPR-like_helical_dom_sf"/>
</dbReference>
<accession>A0A928VWX3</accession>
<evidence type="ECO:0000256" key="3">
    <source>
        <dbReference type="ARBA" id="ARBA00022737"/>
    </source>
</evidence>
<dbReference type="PANTHER" id="PTHR45954:SF1">
    <property type="entry name" value="LD33695P"/>
    <property type="match status" value="1"/>
</dbReference>
<keyword evidence="3" id="KW-0677">Repeat</keyword>
<dbReference type="InterPro" id="IPR019734">
    <property type="entry name" value="TPR_rpt"/>
</dbReference>
<organism evidence="5 6">
    <name type="scientific">Zarconia navalis LEGE 11467</name>
    <dbReference type="NCBI Taxonomy" id="1828826"/>
    <lineage>
        <taxon>Bacteria</taxon>
        <taxon>Bacillati</taxon>
        <taxon>Cyanobacteriota</taxon>
        <taxon>Cyanophyceae</taxon>
        <taxon>Oscillatoriophycideae</taxon>
        <taxon>Oscillatoriales</taxon>
        <taxon>Oscillatoriales incertae sedis</taxon>
        <taxon>Zarconia</taxon>
        <taxon>Zarconia navalis</taxon>
    </lineage>
</organism>
<evidence type="ECO:0000256" key="4">
    <source>
        <dbReference type="PROSITE-ProRule" id="PRU00339"/>
    </source>
</evidence>
<dbReference type="EMBL" id="JADEXN010000118">
    <property type="protein sequence ID" value="MBE9040788.1"/>
    <property type="molecule type" value="Genomic_DNA"/>
</dbReference>
<dbReference type="SUPFAM" id="SSF48452">
    <property type="entry name" value="TPR-like"/>
    <property type="match status" value="1"/>
</dbReference>
<name>A0A928VWX3_9CYAN</name>
<dbReference type="InterPro" id="IPR027417">
    <property type="entry name" value="P-loop_NTPase"/>
</dbReference>
<evidence type="ECO:0000256" key="1">
    <source>
        <dbReference type="ARBA" id="ARBA00004496"/>
    </source>
</evidence>
<gene>
    <name evidence="5" type="ORF">IQ235_08355</name>
</gene>
<keyword evidence="4" id="KW-0802">TPR repeat</keyword>
<comment type="caution">
    <text evidence="5">The sequence shown here is derived from an EMBL/GenBank/DDBJ whole genome shotgun (WGS) entry which is preliminary data.</text>
</comment>
<dbReference type="PANTHER" id="PTHR45954">
    <property type="entry name" value="LD33695P"/>
    <property type="match status" value="1"/>
</dbReference>
<dbReference type="GO" id="GO:0001965">
    <property type="term" value="F:G-protein alpha-subunit binding"/>
    <property type="evidence" value="ECO:0007669"/>
    <property type="project" value="TreeGrafter"/>
</dbReference>
<sequence>MGRSLKVAPQHINTVKLALKRQGFPSQTALKEEVGLARSTVSKFLNGESVDRWVFLELCEKLGQDWQDIADKEVETALPTPSDSPSHPFQPSTYNAETWVERQQPLAEATEHLRGNCCILLITGITGQGKTALAERVAVELSGELQSEWQPLRGVNLDDETARNFEVAVERLLVQMGETVQAEDRTQPQFLLNRLVKRLQENPYLVPIDSLEVLLEGKTDFAVHNEFREEYRDWWQFCQRLLLSPTCQSRLILTSQDLPTQFASCKSRFWHQLSLSGLNGDEQMQLFEKLLGKQLPEISPEAQEYLKRMGNAYEGHSLVLEVIAGEIATDFAGNVVGYWQRYRREFEEIEATPGNQQLQRRVKVRVRQSLERLQQDSEAAFGLLLAASVYRRKVPESFWLAMVEGEDGDNLLEMLKLRGLTIREYNPQLGEFFLRQHNLIRNTAGEWLHKKMPELWKAVHYMAVKVWLNQYQPEPDAENLEKVRGYLEAFYHCCQVEDWEAVKEILNMRVDSPTQEQLHNQLQTWGYYRQQIKLLSQLLGKLNNRWTGICFNGMGNAYHSLGEYQRAIDFYQQYLAIAREIGNRNGEGTALGNLGVAYQFLGEYQRAIDFYQQHLAIAREIGDRNGEGTALGNLGLVYQSLREYQRAIDFHQRSLAVAKEIKNYQGEGIALVNFGKIEFTLERYSKALENMQRALEIFETISSRSGEATALQNLAAINEKLGNIDVALEYCDRALKIATELGIPLAQDCQDLKERLLNPTS</sequence>
<protein>
    <submittedName>
        <fullName evidence="5">Tetratricopeptide repeat protein</fullName>
    </submittedName>
</protein>
<dbReference type="GO" id="GO:0005092">
    <property type="term" value="F:GDP-dissociation inhibitor activity"/>
    <property type="evidence" value="ECO:0007669"/>
    <property type="project" value="TreeGrafter"/>
</dbReference>
<evidence type="ECO:0000313" key="5">
    <source>
        <dbReference type="EMBL" id="MBE9040788.1"/>
    </source>
</evidence>
<dbReference type="InterPro" id="IPR052386">
    <property type="entry name" value="GPSM"/>
</dbReference>
<dbReference type="Pfam" id="PF13176">
    <property type="entry name" value="TPR_7"/>
    <property type="match status" value="1"/>
</dbReference>
<dbReference type="RefSeq" id="WP_264321029.1">
    <property type="nucleotide sequence ID" value="NZ_JADEXN010000118.1"/>
</dbReference>
<feature type="repeat" description="TPR" evidence="4">
    <location>
        <begin position="588"/>
        <end position="621"/>
    </location>
</feature>
<keyword evidence="6" id="KW-1185">Reference proteome</keyword>
<evidence type="ECO:0000313" key="6">
    <source>
        <dbReference type="Proteomes" id="UP000621799"/>
    </source>
</evidence>
<evidence type="ECO:0000256" key="2">
    <source>
        <dbReference type="ARBA" id="ARBA00022490"/>
    </source>
</evidence>
<dbReference type="PROSITE" id="PS50005">
    <property type="entry name" value="TPR"/>
    <property type="match status" value="3"/>
</dbReference>